<dbReference type="Pfam" id="PF14528">
    <property type="entry name" value="LAGLIDADG_3"/>
    <property type="match status" value="1"/>
</dbReference>
<dbReference type="InterPro" id="IPR006142">
    <property type="entry name" value="INTEIN"/>
</dbReference>
<dbReference type="Gene3D" id="3.40.50.300">
    <property type="entry name" value="P-loop containing nucleotide triphosphate hydrolases"/>
    <property type="match status" value="1"/>
</dbReference>
<comment type="caution">
    <text evidence="3">The sequence shown here is derived from an EMBL/GenBank/DDBJ whole genome shotgun (WGS) entry which is preliminary data.</text>
</comment>
<feature type="non-terminal residue" evidence="3">
    <location>
        <position position="1"/>
    </location>
</feature>
<dbReference type="GO" id="GO:0004519">
    <property type="term" value="F:endonuclease activity"/>
    <property type="evidence" value="ECO:0007669"/>
    <property type="project" value="InterPro"/>
</dbReference>
<dbReference type="Gene3D" id="3.10.28.10">
    <property type="entry name" value="Homing endonucleases"/>
    <property type="match status" value="1"/>
</dbReference>
<feature type="domain" description="DOD-type homing endonuclease" evidence="2">
    <location>
        <begin position="207"/>
        <end position="341"/>
    </location>
</feature>
<organism evidence="3">
    <name type="scientific">marine sediment metagenome</name>
    <dbReference type="NCBI Taxonomy" id="412755"/>
    <lineage>
        <taxon>unclassified sequences</taxon>
        <taxon>metagenomes</taxon>
        <taxon>ecological metagenomes</taxon>
    </lineage>
</organism>
<dbReference type="InterPro" id="IPR036844">
    <property type="entry name" value="Hint_dom_sf"/>
</dbReference>
<evidence type="ECO:0000256" key="1">
    <source>
        <dbReference type="ARBA" id="ARBA00022612"/>
    </source>
</evidence>
<name>A0A0F9N6A5_9ZZZZ</name>
<keyword evidence="1" id="KW-1188">Viral release from host cell</keyword>
<proteinExistence type="predicted"/>
<reference evidence="3" key="1">
    <citation type="journal article" date="2015" name="Nature">
        <title>Complex archaea that bridge the gap between prokaryotes and eukaryotes.</title>
        <authorList>
            <person name="Spang A."/>
            <person name="Saw J.H."/>
            <person name="Jorgensen S.L."/>
            <person name="Zaremba-Niedzwiedzka K."/>
            <person name="Martijn J."/>
            <person name="Lind A.E."/>
            <person name="van Eijk R."/>
            <person name="Schleper C."/>
            <person name="Guy L."/>
            <person name="Ettema T.J."/>
        </authorList>
    </citation>
    <scope>NUCLEOTIDE SEQUENCE</scope>
</reference>
<evidence type="ECO:0000313" key="3">
    <source>
        <dbReference type="EMBL" id="KKN13479.1"/>
    </source>
</evidence>
<accession>A0A0F9N6A5</accession>
<dbReference type="Pfam" id="PF03237">
    <property type="entry name" value="Terminase_6N"/>
    <property type="match status" value="1"/>
</dbReference>
<gene>
    <name evidence="3" type="ORF">LCGC14_1006010</name>
</gene>
<dbReference type="Pfam" id="PF17289">
    <property type="entry name" value="Terminase_6C"/>
    <property type="match status" value="1"/>
</dbReference>
<dbReference type="InterPro" id="IPR027434">
    <property type="entry name" value="Homing_endonucl"/>
</dbReference>
<dbReference type="EMBL" id="LAZR01003918">
    <property type="protein sequence ID" value="KKN13479.1"/>
    <property type="molecule type" value="Genomic_DNA"/>
</dbReference>
<dbReference type="PRINTS" id="PR00379">
    <property type="entry name" value="INTEIN"/>
</dbReference>
<dbReference type="InterPro" id="IPR027417">
    <property type="entry name" value="P-loop_NTPase"/>
</dbReference>
<dbReference type="SUPFAM" id="SSF55608">
    <property type="entry name" value="Homing endonucleases"/>
    <property type="match status" value="1"/>
</dbReference>
<dbReference type="InterPro" id="IPR004042">
    <property type="entry name" value="Intein_endonuc_central"/>
</dbReference>
<dbReference type="SUPFAM" id="SSF51294">
    <property type="entry name" value="Hedgehog/intein (Hint) domain"/>
    <property type="match status" value="1"/>
</dbReference>
<evidence type="ECO:0000259" key="2">
    <source>
        <dbReference type="PROSITE" id="PS50819"/>
    </source>
</evidence>
<sequence>INNLPIRKIKKMVGDEAFFDYLQTLPDHTVEDLLYDWRSWARPEQISPPGLWSIWLYLAGRGSGKALALDTPIPTMEGWKSMGSLIPGDVIFDESGKQCKVLEAYPVQYNKSCYNVHFSDGAKITADAEHLWFTEDKASRKGEARRIGGGTVPQRMPTRFPQIGTTEEILSTISIPRSDGAFELNHSIPVAKALSCNLQYLLIDPYFLGIWLGDGDSKSSAITTEDPEILEEILNVGYPIEKLNTPSNNRYTIGTVESERDGVGRFTRNTSIHSFLKDLNVLNNKHIPQIYLRASKSQRLALLQGLMDSDGYIDGGGTCEFTSTKERLALETWELCLSLGLKATIAVGRAMLYGKDCGPKYRVCFTTYKTTPVFRLSRKLNRLKEPGKQAKRQSRRYIKAVIKTESVPVRCITVDSPSNLFLAGWQMIPTHNTRAGAEWIKERVEKGDARFIALVSQSAADARDVMVEGESGILSVYPDGKKPKYEPSKRRIVWPNGAQATIYTAEDPDQLRGPNHDTAWADEIAAFRHLDDLWSNLMLGLRLGDSKCFISTTPRAIKFIKDLIIRSINLDANKELNTLEKFPEDRIRDTFVTKGTTYDNKENLSKTFMNQIITQYEGTRLGQQELLAQILQDVEGALWNRELLSANRVKADEIRTEDLTKIIVAIDPTVAKAENATETGIIVMGKHKNGHGYTMADRSLVASPDGWAKAAVAAYVAYEADKIVAEKNNGGEMVSLTIGTVNDKIPVKLVWASRGKITRAEPVAALDEQHKLHLVGEFSKLEDELCTYDGEGDSPNRLDAYVWAATELFLGKRRSRGLVFGRG</sequence>
<dbReference type="AlphaFoldDB" id="A0A0F9N6A5"/>
<dbReference type="PROSITE" id="PS50819">
    <property type="entry name" value="INTEIN_ENDONUCLEASE"/>
    <property type="match status" value="1"/>
</dbReference>
<dbReference type="GO" id="GO:0016539">
    <property type="term" value="P:intein-mediated protein splicing"/>
    <property type="evidence" value="ECO:0007669"/>
    <property type="project" value="InterPro"/>
</dbReference>
<dbReference type="InterPro" id="IPR035421">
    <property type="entry name" value="Terminase_6C"/>
</dbReference>
<protein>
    <recommendedName>
        <fullName evidence="2">DOD-type homing endonuclease domain-containing protein</fullName>
    </recommendedName>
</protein>
<dbReference type="InterPro" id="IPR004860">
    <property type="entry name" value="LAGLIDADG_dom"/>
</dbReference>